<protein>
    <submittedName>
        <fullName evidence="1">Uncharacterized protein</fullName>
    </submittedName>
</protein>
<sequence>MAIDIQTRNLPSRGWKSGLPESFQMEKFSGRHTRQLARAAKDKDWSDVLQRVLPDCLSIPIDALTIPDAFSLIFNQRMLMNEVSPVVLSWQCKKPVYEYGQQVMFALQGDTTPTNIYPCEHSNVSVVDKDSCAMAILNASSDEFDLPRMRNYDHTTDEQDGMFYWFVAHMGPNFDANLARLEQQQDLELWTRLSDWVQASRHGIITELNMTCSHCARESLRSWDFQPSVFINA</sequence>
<dbReference type="Proteomes" id="UP000221250">
    <property type="component" value="Segment"/>
</dbReference>
<reference evidence="1 2" key="1">
    <citation type="submission" date="2017-01" db="EMBL/GenBank/DDBJ databases">
        <authorList>
            <person name="Mah S.A."/>
            <person name="Swanson W.J."/>
            <person name="Moy G.W."/>
            <person name="Vacquier V.D."/>
        </authorList>
    </citation>
    <scope>NUCLEOTIDE SEQUENCE [LARGE SCALE GENOMIC DNA]</scope>
</reference>
<name>A0A1S6L354_9CAUD</name>
<dbReference type="EMBL" id="KY448244">
    <property type="protein sequence ID" value="AQT28610.1"/>
    <property type="molecule type" value="Genomic_DNA"/>
</dbReference>
<keyword evidence="2" id="KW-1185">Reference proteome</keyword>
<evidence type="ECO:0000313" key="2">
    <source>
        <dbReference type="Proteomes" id="UP000221250"/>
    </source>
</evidence>
<gene>
    <name evidence="1" type="ORF">YOLOSWAG_129</name>
</gene>
<accession>A0A1S6L354</accession>
<organism evidence="1 2">
    <name type="scientific">Erwinia phage vB_EamM_Yoloswag</name>
    <dbReference type="NCBI Taxonomy" id="1958956"/>
    <lineage>
        <taxon>Viruses</taxon>
        <taxon>Duplodnaviria</taxon>
        <taxon>Heunggongvirae</taxon>
        <taxon>Uroviricota</taxon>
        <taxon>Caudoviricetes</taxon>
        <taxon>Yoloswagvirus</taxon>
        <taxon>Yoloswagvirus yoloswag</taxon>
    </lineage>
</organism>
<proteinExistence type="predicted"/>
<evidence type="ECO:0000313" key="1">
    <source>
        <dbReference type="EMBL" id="AQT28610.1"/>
    </source>
</evidence>